<evidence type="ECO:0000259" key="3">
    <source>
        <dbReference type="PROSITE" id="PS50977"/>
    </source>
</evidence>
<dbReference type="InterPro" id="IPR050109">
    <property type="entry name" value="HTH-type_TetR-like_transc_reg"/>
</dbReference>
<feature type="domain" description="HTH tetR-type" evidence="3">
    <location>
        <begin position="18"/>
        <end position="77"/>
    </location>
</feature>
<dbReference type="Gene3D" id="1.10.357.10">
    <property type="entry name" value="Tetracycline Repressor, domain 2"/>
    <property type="match status" value="1"/>
</dbReference>
<evidence type="ECO:0000256" key="1">
    <source>
        <dbReference type="ARBA" id="ARBA00023125"/>
    </source>
</evidence>
<name>A0ABY5L076_9CELL</name>
<dbReference type="PROSITE" id="PS50977">
    <property type="entry name" value="HTH_TETR_2"/>
    <property type="match status" value="1"/>
</dbReference>
<accession>A0ABY5L076</accession>
<dbReference type="Proteomes" id="UP001316189">
    <property type="component" value="Chromosome"/>
</dbReference>
<protein>
    <submittedName>
        <fullName evidence="4">TetR/AcrR family transcriptional regulator</fullName>
    </submittedName>
</protein>
<feature type="DNA-binding region" description="H-T-H motif" evidence="2">
    <location>
        <begin position="40"/>
        <end position="59"/>
    </location>
</feature>
<dbReference type="PANTHER" id="PTHR30055">
    <property type="entry name" value="HTH-TYPE TRANSCRIPTIONAL REGULATOR RUTR"/>
    <property type="match status" value="1"/>
</dbReference>
<organism evidence="4 5">
    <name type="scientific">Cellulomonas chengniuliangii</name>
    <dbReference type="NCBI Taxonomy" id="2968084"/>
    <lineage>
        <taxon>Bacteria</taxon>
        <taxon>Bacillati</taxon>
        <taxon>Actinomycetota</taxon>
        <taxon>Actinomycetes</taxon>
        <taxon>Micrococcales</taxon>
        <taxon>Cellulomonadaceae</taxon>
        <taxon>Cellulomonas</taxon>
    </lineage>
</organism>
<keyword evidence="5" id="KW-1185">Reference proteome</keyword>
<evidence type="ECO:0000313" key="4">
    <source>
        <dbReference type="EMBL" id="UUI74033.1"/>
    </source>
</evidence>
<keyword evidence="1 2" id="KW-0238">DNA-binding</keyword>
<dbReference type="Pfam" id="PF00440">
    <property type="entry name" value="TetR_N"/>
    <property type="match status" value="1"/>
</dbReference>
<dbReference type="InterPro" id="IPR001647">
    <property type="entry name" value="HTH_TetR"/>
</dbReference>
<dbReference type="RefSeq" id="WP_227569358.1">
    <property type="nucleotide sequence ID" value="NZ_CP101988.1"/>
</dbReference>
<evidence type="ECO:0000313" key="5">
    <source>
        <dbReference type="Proteomes" id="UP001316189"/>
    </source>
</evidence>
<dbReference type="InterPro" id="IPR009057">
    <property type="entry name" value="Homeodomain-like_sf"/>
</dbReference>
<sequence length="213" mass="22336">MPVRSSARSGRAPAMAPDDRRAAILEAVGPLLRERGAAVTTRELAAAACVAEGTLFRVFPDKETLVRAAVAHALDPADVVAKIAAIPDDEPLRPALREAVRLMQDRARQVVDLLVVAHHLPGGPHPANAHAHGAPPGGGRHRHPAMEPVVGAMARLLSAHAGELRRPPQECAHVLLALVLSTQRTGMWGDGVSLKADDLVDIALNGLVIPGEA</sequence>
<dbReference type="PANTHER" id="PTHR30055:SF223">
    <property type="entry name" value="HTH-TYPE TRANSCRIPTIONAL REGULATOR UIDR"/>
    <property type="match status" value="1"/>
</dbReference>
<proteinExistence type="predicted"/>
<dbReference type="EMBL" id="CP101988">
    <property type="protein sequence ID" value="UUI74033.1"/>
    <property type="molecule type" value="Genomic_DNA"/>
</dbReference>
<dbReference type="SUPFAM" id="SSF46689">
    <property type="entry name" value="Homeodomain-like"/>
    <property type="match status" value="1"/>
</dbReference>
<gene>
    <name evidence="4" type="ORF">NP064_09280</name>
</gene>
<reference evidence="4 5" key="1">
    <citation type="submission" date="2022-07" db="EMBL/GenBank/DDBJ databases">
        <title>Novel species in genus cellulomonas.</title>
        <authorList>
            <person name="Ye L."/>
        </authorList>
    </citation>
    <scope>NUCLEOTIDE SEQUENCE [LARGE SCALE GENOMIC DNA]</scope>
    <source>
        <strain evidence="5">zg-Y338</strain>
    </source>
</reference>
<evidence type="ECO:0000256" key="2">
    <source>
        <dbReference type="PROSITE-ProRule" id="PRU00335"/>
    </source>
</evidence>